<feature type="transmembrane region" description="Helical" evidence="2">
    <location>
        <begin position="47"/>
        <end position="65"/>
    </location>
</feature>
<dbReference type="InterPro" id="IPR028994">
    <property type="entry name" value="Integrin_alpha_N"/>
</dbReference>
<evidence type="ECO:0000313" key="3">
    <source>
        <dbReference type="EMBL" id="CAF1405070.1"/>
    </source>
</evidence>
<keyword evidence="2" id="KW-0812">Transmembrane</keyword>
<dbReference type="Pfam" id="PF13517">
    <property type="entry name" value="FG-GAP_3"/>
    <property type="match status" value="3"/>
</dbReference>
<evidence type="ECO:0000313" key="4">
    <source>
        <dbReference type="Proteomes" id="UP000663891"/>
    </source>
</evidence>
<accession>A0A815LC91</accession>
<sequence>MHLKAGVKWVYEAIRNYNVFLNEDDDENGESNDRAKVIKHQRYATRLYLTLFIVSFYVLIITTITNPQSIAVTVSNITPELFEQLRSDYGLALSCPCSTISIPYKAFISNEVSFDPVCTSIFTSRQWIEALYLPNASAYLLIDFRSTANSQFEILAALCSFSDDTISQSINEFGTNQFITVQLLPEDQVQAQVNAAIELIRENLHIQVTSIIQFLQVTTQQNGLITALNTVYNILMFATSYGYEASGQDLQMYGGSETCATDSSTLPAGFYPISYLYYWDDNYYSYLYYLTIPGYLFYVLTASANVSGFFVGCYPLNTLLESTLDCLYSDSCLEVFPNYFPALNQSTVVDYRNLIDLVQIVTEVDQFYTLSSSAQIVVGPLINEMNGQQSVQDESRVIAVWPEFLSMNSIKCSTSVMASVPPLTYDQASSHFPPNTTLSMIFEDLMVHQWNFVHSYELYWEACAPTSCSYTVTAHKNNFAGILLIMISMIGGLSAALTIITPLLINFFHGLFTRKPKRQQQQQQQVRPKLFDRIKGILPKIRTLIYTKLIDLNMFSLWTFGSDTNRMIAKRLGQMATRLYILLLMISFTIVALYTIIQPQLITKTFSNPSFNLYNNLVQKHGTTLQCQCSSISSTYNHYVEITPIFHQVCSSTFVSDEWRENLLAGLVPDLSIYNTKDYRRFLLAHLQFLNGLCQISIQTMTNSVDQFLSSTLSTTQLISEALFRLQIGSLIEQSLLDAPTIFNRILFLLRTINHGNAIVSVYGTNFEYIVPLIDPYESYAVLQAVIYDNECSCGLNATCTTQANFISSNSSEIIPVKGLKMGCTPSESLLASTLECFYDSSCIKLIQEQTNYNNSINTTILLSQNSSHFLINTTVRDLVNVLFVEDWSTQINYSSYFEQCSPSVCSYTYIQQFNLLYTITFLISIYGGLTIALKWICPWTVRLIANINQYRKKKSSTVQPVNTINTVSCHENVQRTSMNETNIPHMIVTTTSGKSTTSSVTTLPTSTVSTCQLMFDEPTSLSTTGGSDLNLYAFTVNDFNGDGLLDFATSYDNNYDNISVYVFLGNGDGTFRERIRSPTGIGMENYDFLGFLAAADFNNDGHQDLAAMNDESGSVGILVGDGNGSFETMQLLTSHNISGTGPLVGNYWLTVGDFNVDGHIDIGFIDLTSCNIGLFLGYGNGVFTTQITLSTRNDLCNSSFVIADFNGDGKQDIAVTIPTKFCVDVMFGYNNGSFEASLILSTGIYSYPSSVVANDFNRDRYLDIVVVNTGNHNIGVFLGNGDRSFQAQMIFTTTASYPPVSITAADFNGDGQLDITFTILQLVYGQYTHDFFSTKNFVYVMLGYGNGSFGELIEISTLILSPSYIGVGDFNGDGGFDLILLEDWGIKSIVLNASPCSIRNSSSRLYSSTTEFP</sequence>
<dbReference type="InterPro" id="IPR013517">
    <property type="entry name" value="FG-GAP"/>
</dbReference>
<keyword evidence="2" id="KW-0472">Membrane</keyword>
<proteinExistence type="predicted"/>
<name>A0A815LC91_9BILA</name>
<dbReference type="EMBL" id="CAJNON010000926">
    <property type="protein sequence ID" value="CAF1405070.1"/>
    <property type="molecule type" value="Genomic_DNA"/>
</dbReference>
<organism evidence="3 4">
    <name type="scientific">Adineta steineri</name>
    <dbReference type="NCBI Taxonomy" id="433720"/>
    <lineage>
        <taxon>Eukaryota</taxon>
        <taxon>Metazoa</taxon>
        <taxon>Spiralia</taxon>
        <taxon>Gnathifera</taxon>
        <taxon>Rotifera</taxon>
        <taxon>Eurotatoria</taxon>
        <taxon>Bdelloidea</taxon>
        <taxon>Adinetida</taxon>
        <taxon>Adinetidae</taxon>
        <taxon>Adineta</taxon>
    </lineage>
</organism>
<dbReference type="PANTHER" id="PTHR46580">
    <property type="entry name" value="SENSOR KINASE-RELATED"/>
    <property type="match status" value="1"/>
</dbReference>
<evidence type="ECO:0000256" key="2">
    <source>
        <dbReference type="SAM" id="Phobius"/>
    </source>
</evidence>
<protein>
    <submittedName>
        <fullName evidence="3">Uncharacterized protein</fullName>
    </submittedName>
</protein>
<reference evidence="3" key="1">
    <citation type="submission" date="2021-02" db="EMBL/GenBank/DDBJ databases">
        <authorList>
            <person name="Nowell W R."/>
        </authorList>
    </citation>
    <scope>NUCLEOTIDE SEQUENCE</scope>
</reference>
<comment type="caution">
    <text evidence="3">The sequence shown here is derived from an EMBL/GenBank/DDBJ whole genome shotgun (WGS) entry which is preliminary data.</text>
</comment>
<dbReference type="Gene3D" id="2.130.10.130">
    <property type="entry name" value="Integrin alpha, N-terminal"/>
    <property type="match status" value="2"/>
</dbReference>
<feature type="transmembrane region" description="Helical" evidence="2">
    <location>
        <begin position="579"/>
        <end position="597"/>
    </location>
</feature>
<dbReference type="PANTHER" id="PTHR46580:SF4">
    <property type="entry name" value="ATP_GTP-BINDING PROTEIN"/>
    <property type="match status" value="1"/>
</dbReference>
<feature type="transmembrane region" description="Helical" evidence="2">
    <location>
        <begin position="479"/>
        <end position="508"/>
    </location>
</feature>
<dbReference type="OrthoDB" id="10319718at2759"/>
<evidence type="ECO:0000256" key="1">
    <source>
        <dbReference type="ARBA" id="ARBA00022729"/>
    </source>
</evidence>
<keyword evidence="1" id="KW-0732">Signal</keyword>
<gene>
    <name evidence="3" type="ORF">VCS650_LOCUS36737</name>
</gene>
<dbReference type="SUPFAM" id="SSF69318">
    <property type="entry name" value="Integrin alpha N-terminal domain"/>
    <property type="match status" value="2"/>
</dbReference>
<keyword evidence="2" id="KW-1133">Transmembrane helix</keyword>
<dbReference type="Proteomes" id="UP000663891">
    <property type="component" value="Unassembled WGS sequence"/>
</dbReference>